<keyword evidence="1" id="KW-1133">Transmembrane helix</keyword>
<feature type="transmembrane region" description="Helical" evidence="1">
    <location>
        <begin position="12"/>
        <end position="42"/>
    </location>
</feature>
<sequence>MKFLTLLEVGGLEGLVVMIIGIIAVVLFVVSLVVAAITKVIFEWNNENKFTNGQFWRTVLISMLIGGLISGFICGGM</sequence>
<evidence type="ECO:0008006" key="4">
    <source>
        <dbReference type="Google" id="ProtNLM"/>
    </source>
</evidence>
<name>A0ABW2M3D6_9FLAO</name>
<evidence type="ECO:0000313" key="2">
    <source>
        <dbReference type="EMBL" id="MFC7348608.1"/>
    </source>
</evidence>
<dbReference type="RefSeq" id="WP_378182631.1">
    <property type="nucleotide sequence ID" value="NZ_JBHTCR010000011.1"/>
</dbReference>
<proteinExistence type="predicted"/>
<keyword evidence="1" id="KW-0472">Membrane</keyword>
<protein>
    <recommendedName>
        <fullName evidence="4">DUF350 domain-containing protein</fullName>
    </recommendedName>
</protein>
<gene>
    <name evidence="2" type="ORF">ACFQO9_17970</name>
</gene>
<comment type="caution">
    <text evidence="2">The sequence shown here is derived from an EMBL/GenBank/DDBJ whole genome shotgun (WGS) entry which is preliminary data.</text>
</comment>
<reference evidence="3" key="1">
    <citation type="journal article" date="2019" name="Int. J. Syst. Evol. Microbiol.">
        <title>The Global Catalogue of Microorganisms (GCM) 10K type strain sequencing project: providing services to taxonomists for standard genome sequencing and annotation.</title>
        <authorList>
            <consortium name="The Broad Institute Genomics Platform"/>
            <consortium name="The Broad Institute Genome Sequencing Center for Infectious Disease"/>
            <person name="Wu L."/>
            <person name="Ma J."/>
        </authorList>
    </citation>
    <scope>NUCLEOTIDE SEQUENCE [LARGE SCALE GENOMIC DNA]</scope>
    <source>
        <strain evidence="3">CCUG 54781</strain>
    </source>
</reference>
<organism evidence="2 3">
    <name type="scientific">Chryseobacterium zhengzhouense</name>
    <dbReference type="NCBI Taxonomy" id="1636086"/>
    <lineage>
        <taxon>Bacteria</taxon>
        <taxon>Pseudomonadati</taxon>
        <taxon>Bacteroidota</taxon>
        <taxon>Flavobacteriia</taxon>
        <taxon>Flavobacteriales</taxon>
        <taxon>Weeksellaceae</taxon>
        <taxon>Chryseobacterium group</taxon>
        <taxon>Chryseobacterium</taxon>
    </lineage>
</organism>
<evidence type="ECO:0000256" key="1">
    <source>
        <dbReference type="SAM" id="Phobius"/>
    </source>
</evidence>
<evidence type="ECO:0000313" key="3">
    <source>
        <dbReference type="Proteomes" id="UP001596550"/>
    </source>
</evidence>
<dbReference type="EMBL" id="JBHTCR010000011">
    <property type="protein sequence ID" value="MFC7348608.1"/>
    <property type="molecule type" value="Genomic_DNA"/>
</dbReference>
<keyword evidence="3" id="KW-1185">Reference proteome</keyword>
<feature type="transmembrane region" description="Helical" evidence="1">
    <location>
        <begin position="54"/>
        <end position="74"/>
    </location>
</feature>
<keyword evidence="1" id="KW-0812">Transmembrane</keyword>
<accession>A0ABW2M3D6</accession>
<dbReference type="Proteomes" id="UP001596550">
    <property type="component" value="Unassembled WGS sequence"/>
</dbReference>